<protein>
    <recommendedName>
        <fullName evidence="4">Sulfatase</fullName>
    </recommendedName>
</protein>
<feature type="transmembrane region" description="Helical" evidence="1">
    <location>
        <begin position="6"/>
        <end position="30"/>
    </location>
</feature>
<proteinExistence type="predicted"/>
<feature type="transmembrane region" description="Helical" evidence="1">
    <location>
        <begin position="135"/>
        <end position="153"/>
    </location>
</feature>
<keyword evidence="1" id="KW-0812">Transmembrane</keyword>
<feature type="transmembrane region" description="Helical" evidence="1">
    <location>
        <begin position="42"/>
        <end position="64"/>
    </location>
</feature>
<comment type="caution">
    <text evidence="2">The sequence shown here is derived from an EMBL/GenBank/DDBJ whole genome shotgun (WGS) entry which is preliminary data.</text>
</comment>
<evidence type="ECO:0008006" key="4">
    <source>
        <dbReference type="Google" id="ProtNLM"/>
    </source>
</evidence>
<sequence>MKLLKLSIAMIFFMTLFRMNLFFLNVYYVLPELNPGEIMQSFIAGLRFDILVFGFLFIPIYFLVLLQATLEKWPPNFFFVYKTYFGLAWIAICSLTFVDFFFFAHHGKRMRFAEYSGWSPEVTFEQAQTLPINQWIVFTVISIVLLVLGHMLIKSLKFGEWKDEYSPHPARRGEVLLRILIPLILIVLAARGSVMPHHLALEHSEVSNSKELNEMALNAVWCFDK</sequence>
<accession>A0ABT6DK75</accession>
<evidence type="ECO:0000313" key="3">
    <source>
        <dbReference type="Proteomes" id="UP001152321"/>
    </source>
</evidence>
<gene>
    <name evidence="2" type="ORF">NWE73_12840</name>
</gene>
<feature type="transmembrane region" description="Helical" evidence="1">
    <location>
        <begin position="175"/>
        <end position="194"/>
    </location>
</feature>
<name>A0ABT6DK75_9BACT</name>
<keyword evidence="1" id="KW-1133">Transmembrane helix</keyword>
<evidence type="ECO:0000256" key="1">
    <source>
        <dbReference type="SAM" id="Phobius"/>
    </source>
</evidence>
<dbReference type="EMBL" id="JANRMI010000003">
    <property type="protein sequence ID" value="MDG0817260.1"/>
    <property type="molecule type" value="Genomic_DNA"/>
</dbReference>
<dbReference type="RefSeq" id="WP_277578735.1">
    <property type="nucleotide sequence ID" value="NZ_JANRMI010000003.1"/>
</dbReference>
<keyword evidence="3" id="KW-1185">Reference proteome</keyword>
<dbReference type="Proteomes" id="UP001152321">
    <property type="component" value="Unassembled WGS sequence"/>
</dbReference>
<reference evidence="2" key="1">
    <citation type="submission" date="2022-08" db="EMBL/GenBank/DDBJ databases">
        <title>Novel Bdellovibrio Species Isolated from Svalbard: Designation Bdellovibrio svalbardensis.</title>
        <authorList>
            <person name="Mitchell R.J."/>
            <person name="Choi S.Y."/>
        </authorList>
    </citation>
    <scope>NUCLEOTIDE SEQUENCE</scope>
    <source>
        <strain evidence="2">PAP01</strain>
    </source>
</reference>
<keyword evidence="1" id="KW-0472">Membrane</keyword>
<organism evidence="2 3">
    <name type="scientific">Bdellovibrio svalbardensis</name>
    <dbReference type="NCBI Taxonomy" id="2972972"/>
    <lineage>
        <taxon>Bacteria</taxon>
        <taxon>Pseudomonadati</taxon>
        <taxon>Bdellovibrionota</taxon>
        <taxon>Bdellovibrionia</taxon>
        <taxon>Bdellovibrionales</taxon>
        <taxon>Pseudobdellovibrionaceae</taxon>
        <taxon>Bdellovibrio</taxon>
    </lineage>
</organism>
<feature type="transmembrane region" description="Helical" evidence="1">
    <location>
        <begin position="84"/>
        <end position="104"/>
    </location>
</feature>
<evidence type="ECO:0000313" key="2">
    <source>
        <dbReference type="EMBL" id="MDG0817260.1"/>
    </source>
</evidence>